<organism evidence="2 3">
    <name type="scientific">Elstera litoralis</name>
    <dbReference type="NCBI Taxonomy" id="552518"/>
    <lineage>
        <taxon>Bacteria</taxon>
        <taxon>Pseudomonadati</taxon>
        <taxon>Pseudomonadota</taxon>
        <taxon>Alphaproteobacteria</taxon>
        <taxon>Rhodospirillales</taxon>
        <taxon>Rhodospirillaceae</taxon>
        <taxon>Elstera</taxon>
    </lineage>
</organism>
<dbReference type="InterPro" id="IPR002731">
    <property type="entry name" value="ATPase_BadF"/>
</dbReference>
<dbReference type="InterPro" id="IPR052519">
    <property type="entry name" value="Euk-type_GlcNAc_Kinase"/>
</dbReference>
<dbReference type="EMBL" id="LAJY01000161">
    <property type="protein sequence ID" value="KJV10065.1"/>
    <property type="molecule type" value="Genomic_DNA"/>
</dbReference>
<evidence type="ECO:0000313" key="3">
    <source>
        <dbReference type="Proteomes" id="UP000033774"/>
    </source>
</evidence>
<dbReference type="Gene3D" id="3.30.420.40">
    <property type="match status" value="2"/>
</dbReference>
<dbReference type="Pfam" id="PF01869">
    <property type="entry name" value="BcrAD_BadFG"/>
    <property type="match status" value="1"/>
</dbReference>
<reference evidence="2 3" key="1">
    <citation type="submission" date="2015-03" db="EMBL/GenBank/DDBJ databases">
        <title>Draft genome sequence of Elstera litoralis.</title>
        <authorList>
            <person name="Rahalkar M.C."/>
            <person name="Dhakephalkar P.K."/>
            <person name="Pore S.D."/>
            <person name="Arora P."/>
            <person name="Kapse N.G."/>
            <person name="Pandit P.S."/>
        </authorList>
    </citation>
    <scope>NUCLEOTIDE SEQUENCE [LARGE SCALE GENOMIC DNA]</scope>
    <source>
        <strain evidence="2 3">Dia-1</strain>
    </source>
</reference>
<name>A0A0F3ITL9_9PROT</name>
<keyword evidence="3" id="KW-1185">Reference proteome</keyword>
<dbReference type="PANTHER" id="PTHR43190">
    <property type="entry name" value="N-ACETYL-D-GLUCOSAMINE KINASE"/>
    <property type="match status" value="1"/>
</dbReference>
<evidence type="ECO:0000259" key="1">
    <source>
        <dbReference type="Pfam" id="PF01869"/>
    </source>
</evidence>
<feature type="domain" description="ATPase BadF/BadG/BcrA/BcrD type" evidence="1">
    <location>
        <begin position="7"/>
        <end position="254"/>
    </location>
</feature>
<dbReference type="PANTHER" id="PTHR43190:SF3">
    <property type="entry name" value="N-ACETYL-D-GLUCOSAMINE KINASE"/>
    <property type="match status" value="1"/>
</dbReference>
<accession>A0A0F3ITL9</accession>
<dbReference type="InterPro" id="IPR043129">
    <property type="entry name" value="ATPase_NBD"/>
</dbReference>
<dbReference type="Proteomes" id="UP000033774">
    <property type="component" value="Unassembled WGS sequence"/>
</dbReference>
<proteinExistence type="predicted"/>
<evidence type="ECO:0000313" key="2">
    <source>
        <dbReference type="EMBL" id="KJV10065.1"/>
    </source>
</evidence>
<protein>
    <recommendedName>
        <fullName evidence="1">ATPase BadF/BadG/BcrA/BcrD type domain-containing protein</fullName>
    </recommendedName>
</protein>
<sequence>MAERLFLGVDGGGTTSRARLTDANGNRLSEGRSGSSNLNMGIALAADSILAATREALAAAGLPETRLGDIVAGFGLAGGNVTALAEALRRQPFPFAHIDVTSDAVVACLGAHGGNDGGILIVGTGSQGLALVRGEMKTVGGWGFELSDGGSGAQLGLAALRAALLAFDDLAPASGLTDAILARFANGPPDAAVWGKSATPSDYGSFAPLVIEHFGKGDPVAQSLLAESIDAISAMMRRLIQFGADRIALMGGLAPIFRPLLPPELQAFLVEPRGDAMDGALAFARQKVSS</sequence>
<dbReference type="SUPFAM" id="SSF53067">
    <property type="entry name" value="Actin-like ATPase domain"/>
    <property type="match status" value="2"/>
</dbReference>
<gene>
    <name evidence="2" type="ORF">VZ95_07440</name>
</gene>
<dbReference type="PATRIC" id="fig|552518.3.peg.674"/>
<dbReference type="CDD" id="cd24082">
    <property type="entry name" value="ASKHA_NBD_GspK-like"/>
    <property type="match status" value="1"/>
</dbReference>
<dbReference type="RefSeq" id="WP_045775290.1">
    <property type="nucleotide sequence ID" value="NZ_LAJY01000161.1"/>
</dbReference>
<comment type="caution">
    <text evidence="2">The sequence shown here is derived from an EMBL/GenBank/DDBJ whole genome shotgun (WGS) entry which is preliminary data.</text>
</comment>
<dbReference type="AlphaFoldDB" id="A0A0F3ITL9"/>